<evidence type="ECO:0000256" key="1">
    <source>
        <dbReference type="ARBA" id="ARBA00004141"/>
    </source>
</evidence>
<dbReference type="GO" id="GO:0018812">
    <property type="term" value="F:3-hydroxyacyl-CoA dehydratase activity"/>
    <property type="evidence" value="ECO:0000318"/>
    <property type="project" value="GO_Central"/>
</dbReference>
<name>F6W2V4_HORSE</name>
<dbReference type="GO" id="GO:0019899">
    <property type="term" value="F:enzyme binding"/>
    <property type="evidence" value="ECO:0007669"/>
    <property type="project" value="Ensembl"/>
</dbReference>
<evidence type="ECO:0000256" key="4">
    <source>
        <dbReference type="ARBA" id="ARBA00013122"/>
    </source>
</evidence>
<evidence type="ECO:0000256" key="10">
    <source>
        <dbReference type="ARBA" id="ARBA00023136"/>
    </source>
</evidence>
<feature type="transmembrane region" description="Helical" evidence="15">
    <location>
        <begin position="207"/>
        <end position="230"/>
    </location>
</feature>
<keyword evidence="9 15" id="KW-0443">Lipid metabolism</keyword>
<comment type="similarity">
    <text evidence="3 15">Belongs to the very long-chain fatty acids dehydratase HACD family.</text>
</comment>
<keyword evidence="6 15" id="KW-0812">Transmembrane</keyword>
<dbReference type="Pfam" id="PF04387">
    <property type="entry name" value="PTPLA"/>
    <property type="match status" value="1"/>
</dbReference>
<dbReference type="InterPro" id="IPR007482">
    <property type="entry name" value="Tyr_Pase-like_PTPLA"/>
</dbReference>
<evidence type="ECO:0000256" key="14">
    <source>
        <dbReference type="ARBA" id="ARBA00023727"/>
    </source>
</evidence>
<evidence type="ECO:0000256" key="9">
    <source>
        <dbReference type="ARBA" id="ARBA00023098"/>
    </source>
</evidence>
<evidence type="ECO:0000256" key="2">
    <source>
        <dbReference type="ARBA" id="ARBA00005194"/>
    </source>
</evidence>
<comment type="subcellular location">
    <subcellularLocation>
        <location evidence="15">Endoplasmic reticulum membrane</location>
        <topology evidence="15">Multi-pass membrane protein</topology>
    </subcellularLocation>
    <subcellularLocation>
        <location evidence="1">Membrane</location>
        <topology evidence="1">Multi-pass membrane protein</topology>
    </subcellularLocation>
</comment>
<dbReference type="GO" id="GO:0042761">
    <property type="term" value="P:very long-chain fatty acid biosynthetic process"/>
    <property type="evidence" value="ECO:0000318"/>
    <property type="project" value="GO_Central"/>
</dbReference>
<dbReference type="PANTHER" id="PTHR11035">
    <property type="entry name" value="VERY-LONG-CHAIN (3R)-3-HYDROXYACYL-COA DEHYDRATASE"/>
    <property type="match status" value="1"/>
</dbReference>
<evidence type="ECO:0000256" key="3">
    <source>
        <dbReference type="ARBA" id="ARBA00007811"/>
    </source>
</evidence>
<feature type="transmembrane region" description="Helical" evidence="15">
    <location>
        <begin position="287"/>
        <end position="307"/>
    </location>
</feature>
<evidence type="ECO:0000256" key="16">
    <source>
        <dbReference type="SAM" id="MobiDB-lite"/>
    </source>
</evidence>
<proteinExistence type="inferred from homology"/>
<comment type="catalytic activity">
    <reaction evidence="13">
        <text>(3R)-hydroxyhexadecanoyl-CoA = (2E)-hexadecenoyl-CoA + H2O</text>
        <dbReference type="Rhea" id="RHEA:39159"/>
        <dbReference type="ChEBI" id="CHEBI:15377"/>
        <dbReference type="ChEBI" id="CHEBI:61526"/>
        <dbReference type="ChEBI" id="CHEBI:74278"/>
    </reaction>
    <physiologicalReaction direction="left-to-right" evidence="13">
        <dbReference type="Rhea" id="RHEA:39160"/>
    </physiologicalReaction>
</comment>
<protein>
    <recommendedName>
        <fullName evidence="4 15">Very-long-chain (3R)-3-hydroxyacyl-CoA dehydratase</fullName>
        <ecNumber evidence="4 15">4.2.1.134</ecNumber>
    </recommendedName>
</protein>
<keyword evidence="5 15" id="KW-0444">Lipid biosynthesis</keyword>
<evidence type="ECO:0000256" key="5">
    <source>
        <dbReference type="ARBA" id="ARBA00022516"/>
    </source>
</evidence>
<dbReference type="GO" id="GO:0005789">
    <property type="term" value="C:endoplasmic reticulum membrane"/>
    <property type="evidence" value="ECO:0000318"/>
    <property type="project" value="GO_Central"/>
</dbReference>
<evidence type="ECO:0000256" key="6">
    <source>
        <dbReference type="ARBA" id="ARBA00022692"/>
    </source>
</evidence>
<organism evidence="17 18">
    <name type="scientific">Equus caballus</name>
    <name type="common">Horse</name>
    <dbReference type="NCBI Taxonomy" id="9796"/>
    <lineage>
        <taxon>Eukaryota</taxon>
        <taxon>Metazoa</taxon>
        <taxon>Chordata</taxon>
        <taxon>Craniata</taxon>
        <taxon>Vertebrata</taxon>
        <taxon>Euteleostomi</taxon>
        <taxon>Mammalia</taxon>
        <taxon>Eutheria</taxon>
        <taxon>Laurasiatheria</taxon>
        <taxon>Perissodactyla</taxon>
        <taxon>Equidae</taxon>
        <taxon>Equus</taxon>
    </lineage>
</organism>
<dbReference type="GO" id="GO:0030497">
    <property type="term" value="P:fatty acid elongation"/>
    <property type="evidence" value="ECO:0000318"/>
    <property type="project" value="GO_Central"/>
</dbReference>
<dbReference type="AlphaFoldDB" id="F6W2V4"/>
<dbReference type="UniPathway" id="UPA00094"/>
<reference evidence="17 18" key="1">
    <citation type="journal article" date="2009" name="Science">
        <title>Genome sequence, comparative analysis, and population genetics of the domestic horse.</title>
        <authorList>
            <consortium name="Broad Institute Genome Sequencing Platform"/>
            <consortium name="Broad Institute Whole Genome Assembly Team"/>
            <person name="Wade C.M."/>
            <person name="Giulotto E."/>
            <person name="Sigurdsson S."/>
            <person name="Zoli M."/>
            <person name="Gnerre S."/>
            <person name="Imsland F."/>
            <person name="Lear T.L."/>
            <person name="Adelson D.L."/>
            <person name="Bailey E."/>
            <person name="Bellone R.R."/>
            <person name="Bloecker H."/>
            <person name="Distl O."/>
            <person name="Edgar R.C."/>
            <person name="Garber M."/>
            <person name="Leeb T."/>
            <person name="Mauceli E."/>
            <person name="MacLeod J.N."/>
            <person name="Penedo M.C.T."/>
            <person name="Raison J.M."/>
            <person name="Sharpe T."/>
            <person name="Vogel J."/>
            <person name="Andersson L."/>
            <person name="Antczak D.F."/>
            <person name="Biagi T."/>
            <person name="Binns M.M."/>
            <person name="Chowdhary B.P."/>
            <person name="Coleman S.J."/>
            <person name="Della Valle G."/>
            <person name="Fryc S."/>
            <person name="Guerin G."/>
            <person name="Hasegawa T."/>
            <person name="Hill E.W."/>
            <person name="Jurka J."/>
            <person name="Kiialainen A."/>
            <person name="Lindgren G."/>
            <person name="Liu J."/>
            <person name="Magnani E."/>
            <person name="Mickelson J.R."/>
            <person name="Murray J."/>
            <person name="Nergadze S.G."/>
            <person name="Onofrio R."/>
            <person name="Pedroni S."/>
            <person name="Piras M.F."/>
            <person name="Raudsepp T."/>
            <person name="Rocchi M."/>
            <person name="Roeed K.H."/>
            <person name="Ryder O.A."/>
            <person name="Searle S."/>
            <person name="Skow L."/>
            <person name="Swinburne J.E."/>
            <person name="Syvaenen A.C."/>
            <person name="Tozaki T."/>
            <person name="Valberg S.J."/>
            <person name="Vaudin M."/>
            <person name="White J.R."/>
            <person name="Zody M.C."/>
            <person name="Lander E.S."/>
            <person name="Lindblad-Toh K."/>
        </authorList>
    </citation>
    <scope>NUCLEOTIDE SEQUENCE [LARGE SCALE GENOMIC DNA]</scope>
    <source>
        <strain evidence="17 18">Thoroughbred</strain>
    </source>
</reference>
<comment type="function">
    <text evidence="15">Catalyzes the third of the four reactions of the long-chain fatty acids elongation cycle. This endoplasmic reticulum-bound enzymatic process, allows the addition of two carbons to the chain of long- and very long-chain fatty acids/VLCFAs per cycle. This enzyme catalyzes the dehydration of the 3-hydroxyacyl-CoA intermediate into trans-2,3-enoyl-CoA, within each cycle of fatty acid elongation. Thereby, it participates to the production of VLCFAs of different chain lengths that are involved in multiple biological processes as precursors of membrane lipids and lipid mediators.</text>
</comment>
<dbReference type="Ensembl" id="ENSECAT00000008717.3">
    <property type="protein sequence ID" value="ENSECAP00000006556.3"/>
    <property type="gene ID" value="ENSECAG00000053414.1"/>
</dbReference>
<feature type="transmembrane region" description="Helical" evidence="15">
    <location>
        <begin position="162"/>
        <end position="195"/>
    </location>
</feature>
<comment type="caution">
    <text evidence="15">Lacks conserved residue(s) required for the propagation of feature annotation.</text>
</comment>
<dbReference type="GO" id="GO:0030148">
    <property type="term" value="P:sphingolipid biosynthetic process"/>
    <property type="evidence" value="ECO:0000318"/>
    <property type="project" value="GO_Central"/>
</dbReference>
<dbReference type="EC" id="4.2.1.134" evidence="4 15"/>
<evidence type="ECO:0000313" key="19">
    <source>
        <dbReference type="VGNC" id="VGNC:18678"/>
    </source>
</evidence>
<keyword evidence="11 15" id="KW-0275">Fatty acid biosynthesis</keyword>
<keyword evidence="18" id="KW-1185">Reference proteome</keyword>
<evidence type="ECO:0000313" key="18">
    <source>
        <dbReference type="Proteomes" id="UP000002281"/>
    </source>
</evidence>
<dbReference type="VGNC" id="VGNC:18678">
    <property type="gene designation" value="HACD2"/>
</dbReference>
<dbReference type="PANTHER" id="PTHR11035:SF17">
    <property type="entry name" value="VERY-LONG-CHAIN (3R)-3-HYDROXYACYL-COA DEHYDRATASE 2"/>
    <property type="match status" value="1"/>
</dbReference>
<feature type="region of interest" description="Disordered" evidence="16">
    <location>
        <begin position="1"/>
        <end position="68"/>
    </location>
</feature>
<reference evidence="17" key="3">
    <citation type="submission" date="2025-09" db="UniProtKB">
        <authorList>
            <consortium name="Ensembl"/>
        </authorList>
    </citation>
    <scope>IDENTIFICATION</scope>
    <source>
        <strain evidence="17">Thoroughbred</strain>
    </source>
</reference>
<keyword evidence="12 15" id="KW-0456">Lyase</keyword>
<evidence type="ECO:0000256" key="8">
    <source>
        <dbReference type="ARBA" id="ARBA00022989"/>
    </source>
</evidence>
<evidence type="ECO:0000256" key="13">
    <source>
        <dbReference type="ARBA" id="ARBA00023688"/>
    </source>
</evidence>
<evidence type="ECO:0000313" key="17">
    <source>
        <dbReference type="Ensembl" id="ENSECAP00000006556.3"/>
    </source>
</evidence>
<evidence type="ECO:0000256" key="11">
    <source>
        <dbReference type="ARBA" id="ARBA00023160"/>
    </source>
</evidence>
<gene>
    <name evidence="17 19" type="primary">HACD2</name>
</gene>
<accession>F6W2V4</accession>
<reference evidence="17" key="2">
    <citation type="submission" date="2025-08" db="UniProtKB">
        <authorList>
            <consortium name="Ensembl"/>
        </authorList>
    </citation>
    <scope>IDENTIFICATION</scope>
    <source>
        <strain evidence="17">Thoroughbred</strain>
    </source>
</reference>
<feature type="transmembrane region" description="Helical" evidence="15">
    <location>
        <begin position="242"/>
        <end position="267"/>
    </location>
</feature>
<dbReference type="GO" id="GO:0102158">
    <property type="term" value="F:very-long-chain (3R)-3-hydroxyacyl-CoA dehydratase activity"/>
    <property type="evidence" value="ECO:0007669"/>
    <property type="project" value="UniProtKB-EC"/>
</dbReference>
<comment type="catalytic activity">
    <reaction evidence="14">
        <text>a very-long-chain (3R)-3-hydroxyacyl-CoA = a very-long-chain (2E)-enoyl-CoA + H2O</text>
        <dbReference type="Rhea" id="RHEA:45812"/>
        <dbReference type="ChEBI" id="CHEBI:15377"/>
        <dbReference type="ChEBI" id="CHEBI:83728"/>
        <dbReference type="ChEBI" id="CHEBI:85440"/>
        <dbReference type="EC" id="4.2.1.134"/>
    </reaction>
    <physiologicalReaction direction="left-to-right" evidence="14">
        <dbReference type="Rhea" id="RHEA:45813"/>
    </physiologicalReaction>
</comment>
<dbReference type="Proteomes" id="UP000002281">
    <property type="component" value="Chromosome 19"/>
</dbReference>
<dbReference type="Bgee" id="ENSECAG00000015387">
    <property type="expression patterns" value="Expressed in inner cell mass and 23 other cell types or tissues"/>
</dbReference>
<sequence>RPGEAGSRGGGERAWPGRGLCGRPARSAARALGVRERQPGRRGQRALTRPGCLPGTPARPGRRASLQAPLCPSWSSGAPGGTGEAARALVRRALGGRLGVGATGPGLGAGRSCSAAENGAASHERWLVIAVGLVRAYLAKGSYHSLYYSIEKPLKFFQTGALLEIIHCAVGIVPSSVVLTSFQVMSRVFLIWAVTHSVKEVQSEDSVLLFVIAWTITEIIRYSFYTFSLLNHLPYLIKWARYTLFIVLYPMGVSGELLTIYAALPFVRQAGLYSISLPNKYNFSFDYYAFLILIMISYIPLFPQLYFHMIHQRRKVLSHTEEHKKFE</sequence>
<evidence type="ECO:0000256" key="7">
    <source>
        <dbReference type="ARBA" id="ARBA00022832"/>
    </source>
</evidence>
<keyword evidence="7 15" id="KW-0276">Fatty acid metabolism</keyword>
<keyword evidence="8 15" id="KW-1133">Transmembrane helix</keyword>
<keyword evidence="10 15" id="KW-0472">Membrane</keyword>
<keyword evidence="15" id="KW-0256">Endoplasmic reticulum</keyword>
<evidence type="ECO:0000256" key="12">
    <source>
        <dbReference type="ARBA" id="ARBA00023239"/>
    </source>
</evidence>
<dbReference type="HOGENOM" id="CLU_034302_2_0_1"/>
<comment type="pathway">
    <text evidence="2 15">Lipid metabolism; fatty acid biosynthesis.</text>
</comment>
<dbReference type="GeneTree" id="ENSGT00530000062962"/>
<evidence type="ECO:0000256" key="15">
    <source>
        <dbReference type="RuleBase" id="RU363109"/>
    </source>
</evidence>